<accession>A0ABS4VY74</accession>
<evidence type="ECO:0000256" key="3">
    <source>
        <dbReference type="ARBA" id="ARBA00022679"/>
    </source>
</evidence>
<proteinExistence type="predicted"/>
<dbReference type="PANTHER" id="PTHR24421">
    <property type="entry name" value="NITRATE/NITRITE SENSOR PROTEIN NARX-RELATED"/>
    <property type="match status" value="1"/>
</dbReference>
<feature type="domain" description="Histidine kinase/HSP90-like ATPase" evidence="7">
    <location>
        <begin position="50"/>
        <end position="138"/>
    </location>
</feature>
<dbReference type="Proteomes" id="UP001519295">
    <property type="component" value="Unassembled WGS sequence"/>
</dbReference>
<keyword evidence="5" id="KW-0902">Two-component regulatory system</keyword>
<dbReference type="SUPFAM" id="SSF55874">
    <property type="entry name" value="ATPase domain of HSP90 chaperone/DNA topoisomerase II/histidine kinase"/>
    <property type="match status" value="1"/>
</dbReference>
<dbReference type="Pfam" id="PF02518">
    <property type="entry name" value="HATPase_c"/>
    <property type="match status" value="1"/>
</dbReference>
<dbReference type="EC" id="2.7.13.3" evidence="2"/>
<evidence type="ECO:0000313" key="8">
    <source>
        <dbReference type="EMBL" id="MBP2368409.1"/>
    </source>
</evidence>
<keyword evidence="3" id="KW-0808">Transferase</keyword>
<feature type="compositionally biased region" description="Low complexity" evidence="6">
    <location>
        <begin position="1"/>
        <end position="11"/>
    </location>
</feature>
<comment type="catalytic activity">
    <reaction evidence="1">
        <text>ATP + protein L-histidine = ADP + protein N-phospho-L-histidine.</text>
        <dbReference type="EC" id="2.7.13.3"/>
    </reaction>
</comment>
<comment type="caution">
    <text evidence="8">The sequence shown here is derived from an EMBL/GenBank/DDBJ whole genome shotgun (WGS) entry which is preliminary data.</text>
</comment>
<feature type="region of interest" description="Disordered" evidence="6">
    <location>
        <begin position="1"/>
        <end position="20"/>
    </location>
</feature>
<name>A0ABS4VY74_9PSEU</name>
<keyword evidence="4 8" id="KW-0418">Kinase</keyword>
<dbReference type="InterPro" id="IPR050482">
    <property type="entry name" value="Sensor_HK_TwoCompSys"/>
</dbReference>
<dbReference type="GO" id="GO:0016301">
    <property type="term" value="F:kinase activity"/>
    <property type="evidence" value="ECO:0007669"/>
    <property type="project" value="UniProtKB-KW"/>
</dbReference>
<sequence>MLEATGGATTPPMTPAPGRVGDLVEQARKSGQPVEFTEQDTGRPRSVDVELTAYRVVQETLTNAIKYATGQPTTVLIRCGDEHIEIEVSTTGPAVTTTAPGSGGRGLAGLRERVRMLDGDLVAGPRADGGFRVHALIPSGGAG</sequence>
<evidence type="ECO:0000313" key="9">
    <source>
        <dbReference type="Proteomes" id="UP001519295"/>
    </source>
</evidence>
<dbReference type="PANTHER" id="PTHR24421:SF10">
    <property type="entry name" value="NITRATE_NITRITE SENSOR PROTEIN NARQ"/>
    <property type="match status" value="1"/>
</dbReference>
<dbReference type="RefSeq" id="WP_245350917.1">
    <property type="nucleotide sequence ID" value="NZ_JAGINU010000001.1"/>
</dbReference>
<dbReference type="InterPro" id="IPR036890">
    <property type="entry name" value="HATPase_C_sf"/>
</dbReference>
<dbReference type="CDD" id="cd16917">
    <property type="entry name" value="HATPase_UhpB-NarQ-NarX-like"/>
    <property type="match status" value="1"/>
</dbReference>
<evidence type="ECO:0000256" key="5">
    <source>
        <dbReference type="ARBA" id="ARBA00023012"/>
    </source>
</evidence>
<reference evidence="8 9" key="1">
    <citation type="submission" date="2021-03" db="EMBL/GenBank/DDBJ databases">
        <title>Sequencing the genomes of 1000 actinobacteria strains.</title>
        <authorList>
            <person name="Klenk H.-P."/>
        </authorList>
    </citation>
    <scope>NUCLEOTIDE SEQUENCE [LARGE SCALE GENOMIC DNA]</scope>
    <source>
        <strain evidence="8 9">DSM 45256</strain>
    </source>
</reference>
<evidence type="ECO:0000259" key="7">
    <source>
        <dbReference type="Pfam" id="PF02518"/>
    </source>
</evidence>
<dbReference type="EMBL" id="JAGINU010000001">
    <property type="protein sequence ID" value="MBP2368409.1"/>
    <property type="molecule type" value="Genomic_DNA"/>
</dbReference>
<organism evidence="8 9">
    <name type="scientific">Pseudonocardia parietis</name>
    <dbReference type="NCBI Taxonomy" id="570936"/>
    <lineage>
        <taxon>Bacteria</taxon>
        <taxon>Bacillati</taxon>
        <taxon>Actinomycetota</taxon>
        <taxon>Actinomycetes</taxon>
        <taxon>Pseudonocardiales</taxon>
        <taxon>Pseudonocardiaceae</taxon>
        <taxon>Pseudonocardia</taxon>
    </lineage>
</organism>
<evidence type="ECO:0000256" key="4">
    <source>
        <dbReference type="ARBA" id="ARBA00022777"/>
    </source>
</evidence>
<evidence type="ECO:0000256" key="6">
    <source>
        <dbReference type="SAM" id="MobiDB-lite"/>
    </source>
</evidence>
<dbReference type="Gene3D" id="3.30.565.10">
    <property type="entry name" value="Histidine kinase-like ATPase, C-terminal domain"/>
    <property type="match status" value="1"/>
</dbReference>
<dbReference type="InterPro" id="IPR003594">
    <property type="entry name" value="HATPase_dom"/>
</dbReference>
<evidence type="ECO:0000256" key="2">
    <source>
        <dbReference type="ARBA" id="ARBA00012438"/>
    </source>
</evidence>
<gene>
    <name evidence="8" type="ORF">JOF36_004105</name>
</gene>
<evidence type="ECO:0000256" key="1">
    <source>
        <dbReference type="ARBA" id="ARBA00000085"/>
    </source>
</evidence>
<keyword evidence="9" id="KW-1185">Reference proteome</keyword>
<protein>
    <recommendedName>
        <fullName evidence="2">histidine kinase</fullName>
        <ecNumber evidence="2">2.7.13.3</ecNumber>
    </recommendedName>
</protein>